<dbReference type="Proteomes" id="UP000034883">
    <property type="component" value="Chromosome"/>
</dbReference>
<evidence type="ECO:0000256" key="1">
    <source>
        <dbReference type="ARBA" id="ARBA00004613"/>
    </source>
</evidence>
<evidence type="ECO:0000256" key="4">
    <source>
        <dbReference type="ARBA" id="ARBA00023026"/>
    </source>
</evidence>
<feature type="region of interest" description="Disordered" evidence="5">
    <location>
        <begin position="1755"/>
        <end position="1774"/>
    </location>
</feature>
<dbReference type="GO" id="GO:0005576">
    <property type="term" value="C:extracellular region"/>
    <property type="evidence" value="ECO:0007669"/>
    <property type="project" value="UniProtKB-SubCell"/>
</dbReference>
<dbReference type="RefSeq" id="WP_169791633.1">
    <property type="nucleotide sequence ID" value="NZ_CP011125.1"/>
</dbReference>
<keyword evidence="7" id="KW-1185">Reference proteome</keyword>
<dbReference type="EMBL" id="CP011125">
    <property type="protein sequence ID" value="AKF09564.1"/>
    <property type="molecule type" value="Genomic_DNA"/>
</dbReference>
<dbReference type="STRING" id="927083.DB32_006713"/>
<dbReference type="GO" id="GO:0005737">
    <property type="term" value="C:cytoplasm"/>
    <property type="evidence" value="ECO:0007669"/>
    <property type="project" value="InterPro"/>
</dbReference>
<dbReference type="PANTHER" id="PTHR44103">
    <property type="entry name" value="PROPROTEIN CONVERTASE P"/>
    <property type="match status" value="1"/>
</dbReference>
<feature type="region of interest" description="Disordered" evidence="5">
    <location>
        <begin position="32"/>
        <end position="79"/>
    </location>
</feature>
<evidence type="ECO:0000256" key="3">
    <source>
        <dbReference type="ARBA" id="ARBA00022729"/>
    </source>
</evidence>
<dbReference type="SUPFAM" id="SSF69318">
    <property type="entry name" value="Integrin alpha N-terminal domain"/>
    <property type="match status" value="2"/>
</dbReference>
<evidence type="ECO:0000313" key="6">
    <source>
        <dbReference type="EMBL" id="AKF09564.1"/>
    </source>
</evidence>
<comment type="subcellular location">
    <subcellularLocation>
        <location evidence="1">Secreted</location>
    </subcellularLocation>
</comment>
<dbReference type="Pfam" id="PF03534">
    <property type="entry name" value="SpvB"/>
    <property type="match status" value="1"/>
</dbReference>
<keyword evidence="3" id="KW-0732">Signal</keyword>
<name>A0A0F6SGZ7_9BACT</name>
<dbReference type="InterPro" id="IPR013517">
    <property type="entry name" value="FG-GAP"/>
</dbReference>
<dbReference type="PANTHER" id="PTHR44103:SF1">
    <property type="entry name" value="PROPROTEIN CONVERTASE P"/>
    <property type="match status" value="1"/>
</dbReference>
<gene>
    <name evidence="6" type="ORF">DB32_006713</name>
</gene>
<accession>A0A0F6SGZ7</accession>
<evidence type="ECO:0000256" key="5">
    <source>
        <dbReference type="SAM" id="MobiDB-lite"/>
    </source>
</evidence>
<dbReference type="Gene3D" id="2.130.10.130">
    <property type="entry name" value="Integrin alpha, N-terminal"/>
    <property type="match status" value="1"/>
</dbReference>
<dbReference type="InterPro" id="IPR003284">
    <property type="entry name" value="Sal_SpvB"/>
</dbReference>
<reference evidence="6 7" key="1">
    <citation type="submission" date="2015-03" db="EMBL/GenBank/DDBJ databases">
        <title>Genome assembly of Sandaracinus amylolyticus DSM 53668.</title>
        <authorList>
            <person name="Sharma G."/>
            <person name="Subramanian S."/>
        </authorList>
    </citation>
    <scope>NUCLEOTIDE SEQUENCE [LARGE SCALE GENOMIC DNA]</scope>
    <source>
        <strain evidence="6 7">DSM 53668</strain>
    </source>
</reference>
<sequence length="1774" mass="193615">MLFWTPLAPRVAHAQQIEISEEEQRAIREAAYDRQPELDEAHLEDVELDREAEYEGPPPSETSSGAPLALPGGDTRTAVNPQAISLPTAEGSIDGMGESFTPNLSSGTGSIGVPIAVAPGRSGVQPSFSLAYATSGGNGPVGFGWSLSAPFISRQVDRGVPQYDDQQRWHRGEDRFIYNGGQELVPVDSTAMARVDMESASATATFPDGVNGEWQEYRARVEGGFMRFFRAPDFTRWVVLSKDGSRFDFGRVSAGPSEIVSGSVNALERDPSAPNRVYRWMLTRMADSHGSPVWYRYQQFDNNAYLQDVTYVSPHACAVGSADDNAGCSESLASYASRVAFEYEARLDVFDTWVSGWRIATPRRLARVVVTAWDDDLGERALVRRYHLSYSNAGFHSMLTAVQLEGRPDAANEWGVRVLGAPVSERSLSASPVGPMLPAMRFDYTSVPSALDGTVHDVIGSPPHSVDEARSDLFDVNSDGLPDLVVTDPARYRTRDGRPAAGVFFNGFRGTGAAPAQTAAQFSAAVPVAVPPGMDGVMALSNPNVAPMDIDGDGRSDLLHMPRQRTYGWFSPTRSPDHEGEYSPGAQGWQWSYEQIQLPTTDADPRIDLGRDGAHIQVLDVNNDHLIDVVRTTGTEIQTWLNLGWLDRGEGRFGSYSWRGETATLSTAPVRSCLPVAGTVYDFEDPESRLGDMNGDGLQDLVRIRRGRVIYWPGRGDGSFGIGTRGCAPGLTSDRHIEMTTPPAEINTELAGVYLADIDSDGTDDVVQVRFDAIDVWLNRAGRAFAQRIIVRGVPANPGFANRIRLVDIDGSGTVDVVYGTAHGWRYIDLVGGLRPRLLVGVENGLGARTELQYETSAVDYLRDLQACATGDTRNCFTWNQPGDPGERLLTHRSGGSPVISTVVRSITTTDRMDVYGLDPQRATQRLHYHDAYYEGIEQEFRGFGVTDSWAIGDWNNPTTITRTWFQQGRRSQAIAAERLEHNPDEALKGRECLTETLDDEGRYLASAHATLAVRHLADGLDGRPIDYAYVVEANEIRYDTTPFTPLTDARVTLTDVEYRESGTDGDVTSSRTREVPIRGARWARIRTTYDRVDNLGHVLEQTAHGAVEVDGGLSAVDSPIVSHAEVVRLGTWTWRTRRSWVDGPSGLRLGETTIDVDDFTAAGDPQHTVTTVTGVPTLEFGGESSDEGGALGYDIADARRNVSASVAYDAWGQPIAQCAGGDLGGVAATAPPAQCLRFGTVTRDARFAQLALVERAWVGRAPDAYLETAGVWDRGLALLLSAEAPNHEISAMRYDGFGRPVAAIPPAVAGCPDGLPTTLIRYELTSDPENAPLSRVRTTTVLRNAADCSPANPIEGIGYVDGLGRPRAALATGDETHAWVRSGITTFDQKGSVRRTYQSDFYDGSENDFAAVVALPADIPYAVTRYDAFGRARGVIAEDGSTVWTSHHALSTDVCDPLDNDHSSPHYRTCTTARVDGHGRVIDQILRNRDPDTGADEQYRLWTWYRQDGAVLALARTQRTASITRPASVPARDATTVARTFTYDSIGRRWTSADPDTDSRRSTRTAANRSWRYLFNRVGDLAAVRDPRGCGQNFFYDLGGRLVGEQYVSCTESSPMRGEQPIALLAAGATGLDENTPPVLVDVRYYYDDYSGLDWSDDVRSGDLGHPEYPEVLAAVDARAAGMPTGVEDRGQRSVIAYDRRGNAVWSARQMAFISNAPELLAAPLPHPDEEPAPNDVPRRIEAPSTGTIAYDAHPAHTYVRRRPSITPRDRSR</sequence>
<protein>
    <recommendedName>
        <fullName evidence="8">Insecticide toxin TcdB middle/N-terminal domain-containing protein</fullName>
    </recommendedName>
</protein>
<evidence type="ECO:0000313" key="7">
    <source>
        <dbReference type="Proteomes" id="UP000034883"/>
    </source>
</evidence>
<dbReference type="Pfam" id="PF13517">
    <property type="entry name" value="FG-GAP_3"/>
    <property type="match status" value="1"/>
</dbReference>
<evidence type="ECO:0000256" key="2">
    <source>
        <dbReference type="ARBA" id="ARBA00022525"/>
    </source>
</evidence>
<proteinExistence type="predicted"/>
<organism evidence="6 7">
    <name type="scientific">Sandaracinus amylolyticus</name>
    <dbReference type="NCBI Taxonomy" id="927083"/>
    <lineage>
        <taxon>Bacteria</taxon>
        <taxon>Pseudomonadati</taxon>
        <taxon>Myxococcota</taxon>
        <taxon>Polyangia</taxon>
        <taxon>Polyangiales</taxon>
        <taxon>Sandaracinaceae</taxon>
        <taxon>Sandaracinus</taxon>
    </lineage>
</organism>
<feature type="compositionally biased region" description="Basic and acidic residues" evidence="5">
    <location>
        <begin position="32"/>
        <end position="53"/>
    </location>
</feature>
<dbReference type="InterPro" id="IPR028994">
    <property type="entry name" value="Integrin_alpha_N"/>
</dbReference>
<keyword evidence="2" id="KW-0964">Secreted</keyword>
<dbReference type="KEGG" id="samy:DB32_006713"/>
<evidence type="ECO:0008006" key="8">
    <source>
        <dbReference type="Google" id="ProtNLM"/>
    </source>
</evidence>
<keyword evidence="4" id="KW-0843">Virulence</keyword>